<name>A0AA40EU88_9PEZI</name>
<dbReference type="InterPro" id="IPR013087">
    <property type="entry name" value="Znf_C2H2_type"/>
</dbReference>
<protein>
    <recommendedName>
        <fullName evidence="2">C2H2-type domain-containing protein</fullName>
    </recommendedName>
</protein>
<evidence type="ECO:0000313" key="3">
    <source>
        <dbReference type="EMBL" id="KAK0745580.1"/>
    </source>
</evidence>
<comment type="caution">
    <text evidence="3">The sequence shown here is derived from an EMBL/GenBank/DDBJ whole genome shotgun (WGS) entry which is preliminary data.</text>
</comment>
<evidence type="ECO:0000313" key="4">
    <source>
        <dbReference type="Proteomes" id="UP001172155"/>
    </source>
</evidence>
<feature type="region of interest" description="Disordered" evidence="1">
    <location>
        <begin position="282"/>
        <end position="313"/>
    </location>
</feature>
<accession>A0AA40EU88</accession>
<evidence type="ECO:0000256" key="1">
    <source>
        <dbReference type="SAM" id="MobiDB-lite"/>
    </source>
</evidence>
<feature type="region of interest" description="Disordered" evidence="1">
    <location>
        <begin position="599"/>
        <end position="680"/>
    </location>
</feature>
<sequence>MRQAHLKGRPIQAESAIRVHIRKLGGLYKKYKGCEPERSLMDHLRNVIRSETTKTWALRREPKIKPIMGSDFFIYHLYYDWVRDTSAFPIGLDRIDDVCLRQFYMYTGCRKHELIYAKPRDLEAKVKEYDEESDAYTDVDCTNDKYIKPRVKTCWVCDEPDERDNNPKLKVLCWEDIDLWLLRDPERNGGRDRLGMQVLLRYHKGENKKIQPTWYIFVEEKLPVLCPITHILAKALAEGVIANEGYQTKADPFFATKLSKRALKIRWKKEWLHKPVFRKTNKVLKEEPDGGPRNTEEGAGRSRVLGAGSAGDEHTAPGFFEELCAKITSKAYDSVQKAKRGLFNLWEKSDDAQTAATYDHHSERLRIRMGLLEPLAQYSQRRGFAECLDTHYSQAVRDQGLRHKTNSTVYQEYYYNAKMNAVIQDAFLGRGTQTPYLAIFNHMGLRLDENAPKRVPDKMMRMIGPNAAVRRLEQKLEVLHAALRQKYGRPSWATEDEIRQCETTQAQLSAARQKQRRKVFRKLYKNYFIESDDRELQNQLQGIHEPLVEREVTHSLPERRILADIMGDIDEDLPEEDIVRRKVEAINAMVAYAFVCEPPQRKQPEPRAKPTPLSDVILPINTGRPIAPNPRPANSTPSLPTPSISLRSPPPPYSEFESGAGTGVHPTVPARHVAPNQRRSYARKKPEPCIFCGKVYTRKDALWDHLEDHFERAKGEPLVCPREECKGMVLDNPGRFKAHAASLHRYSFRVRIKLISPGSTKLPAVAKTNHCVAGISGTSPR</sequence>
<feature type="compositionally biased region" description="Basic and acidic residues" evidence="1">
    <location>
        <begin position="283"/>
        <end position="300"/>
    </location>
</feature>
<gene>
    <name evidence="3" type="ORF">B0T18DRAFT_409750</name>
</gene>
<dbReference type="AlphaFoldDB" id="A0AA40EU88"/>
<feature type="domain" description="C2H2-type" evidence="2">
    <location>
        <begin position="689"/>
        <end position="709"/>
    </location>
</feature>
<dbReference type="PANTHER" id="PTHR37535">
    <property type="entry name" value="FLUG DOMAIN PROTEIN"/>
    <property type="match status" value="1"/>
</dbReference>
<evidence type="ECO:0000259" key="2">
    <source>
        <dbReference type="PROSITE" id="PS00028"/>
    </source>
</evidence>
<dbReference type="PROSITE" id="PS00028">
    <property type="entry name" value="ZINC_FINGER_C2H2_1"/>
    <property type="match status" value="1"/>
</dbReference>
<dbReference type="SMART" id="SM00355">
    <property type="entry name" value="ZnF_C2H2"/>
    <property type="match status" value="2"/>
</dbReference>
<feature type="compositionally biased region" description="Low complexity" evidence="1">
    <location>
        <begin position="635"/>
        <end position="647"/>
    </location>
</feature>
<reference evidence="3" key="1">
    <citation type="submission" date="2023-06" db="EMBL/GenBank/DDBJ databases">
        <title>Genome-scale phylogeny and comparative genomics of the fungal order Sordariales.</title>
        <authorList>
            <consortium name="Lawrence Berkeley National Laboratory"/>
            <person name="Hensen N."/>
            <person name="Bonometti L."/>
            <person name="Westerberg I."/>
            <person name="Brannstrom I.O."/>
            <person name="Guillou S."/>
            <person name="Cros-Aarteil S."/>
            <person name="Calhoun S."/>
            <person name="Haridas S."/>
            <person name="Kuo A."/>
            <person name="Mondo S."/>
            <person name="Pangilinan J."/>
            <person name="Riley R."/>
            <person name="LaButti K."/>
            <person name="Andreopoulos B."/>
            <person name="Lipzen A."/>
            <person name="Chen C."/>
            <person name="Yanf M."/>
            <person name="Daum C."/>
            <person name="Ng V."/>
            <person name="Clum A."/>
            <person name="Steindorff A."/>
            <person name="Ohm R."/>
            <person name="Martin F."/>
            <person name="Silar P."/>
            <person name="Natvig D."/>
            <person name="Lalanne C."/>
            <person name="Gautier V."/>
            <person name="Ament-velasquez S.L."/>
            <person name="Kruys A."/>
            <person name="Hutchinson M.I."/>
            <person name="Powell A.J."/>
            <person name="Barry K."/>
            <person name="Miller A.N."/>
            <person name="Grigoriev I.V."/>
            <person name="Debuchy R."/>
            <person name="Gladieux P."/>
            <person name="Thoren M.H."/>
            <person name="Johannesson H."/>
        </authorList>
    </citation>
    <scope>NUCLEOTIDE SEQUENCE</scope>
    <source>
        <strain evidence="3">SMH3187-1</strain>
    </source>
</reference>
<dbReference type="EMBL" id="JAUKUD010000004">
    <property type="protein sequence ID" value="KAK0745580.1"/>
    <property type="molecule type" value="Genomic_DNA"/>
</dbReference>
<keyword evidence="4" id="KW-1185">Reference proteome</keyword>
<feature type="compositionally biased region" description="Basic and acidic residues" evidence="1">
    <location>
        <begin position="599"/>
        <end position="608"/>
    </location>
</feature>
<dbReference type="InterPro" id="IPR021842">
    <property type="entry name" value="DUF3435"/>
</dbReference>
<organism evidence="3 4">
    <name type="scientific">Schizothecium vesticola</name>
    <dbReference type="NCBI Taxonomy" id="314040"/>
    <lineage>
        <taxon>Eukaryota</taxon>
        <taxon>Fungi</taxon>
        <taxon>Dikarya</taxon>
        <taxon>Ascomycota</taxon>
        <taxon>Pezizomycotina</taxon>
        <taxon>Sordariomycetes</taxon>
        <taxon>Sordariomycetidae</taxon>
        <taxon>Sordariales</taxon>
        <taxon>Schizotheciaceae</taxon>
        <taxon>Schizothecium</taxon>
    </lineage>
</organism>
<proteinExistence type="predicted"/>
<dbReference type="Pfam" id="PF11917">
    <property type="entry name" value="DUF3435"/>
    <property type="match status" value="2"/>
</dbReference>
<dbReference type="Proteomes" id="UP001172155">
    <property type="component" value="Unassembled WGS sequence"/>
</dbReference>
<dbReference type="PANTHER" id="PTHR37535:SF4">
    <property type="entry name" value="FLUG DOMAIN-CONTAINING PROTEIN"/>
    <property type="match status" value="1"/>
</dbReference>